<dbReference type="InterPro" id="IPR001173">
    <property type="entry name" value="Glyco_trans_2-like"/>
</dbReference>
<dbReference type="GO" id="GO:0005886">
    <property type="term" value="C:plasma membrane"/>
    <property type="evidence" value="ECO:0007669"/>
    <property type="project" value="UniProtKB-SubCell"/>
</dbReference>
<sequence length="224" mass="25333">MTPLLAIIVPVLNEAKNLPALLSHLLPFHGRGVEIILVDGGSTDESVSIIRGSPFKLVISERGRGKQMNAGARSSSAENLLFLHADTRLPDNADIRITSSLLTRHWGRFDVHIAGSHPLLKVIAFMMNWRSRLTGVSTGDQAIFMKRSAYDLVLGFPSQMLMEDIAISRELKQLSRPVCIDEKVSTSGRRWNEYGVWRTITLMWRLRFFYWLGTDPNILAERYK</sequence>
<feature type="domain" description="Glycosyltransferase 2-like" evidence="6">
    <location>
        <begin position="7"/>
        <end position="93"/>
    </location>
</feature>
<dbReference type="SUPFAM" id="SSF53448">
    <property type="entry name" value="Nucleotide-diphospho-sugar transferases"/>
    <property type="match status" value="1"/>
</dbReference>
<dbReference type="NCBIfam" id="TIGR04283">
    <property type="entry name" value="glyco_like_mftF"/>
    <property type="match status" value="1"/>
</dbReference>
<evidence type="ECO:0000313" key="7">
    <source>
        <dbReference type="EMBL" id="KGM06288.1"/>
    </source>
</evidence>
<gene>
    <name evidence="7" type="ORF">LP43_2162</name>
</gene>
<evidence type="ECO:0000256" key="1">
    <source>
        <dbReference type="ARBA" id="ARBA00004236"/>
    </source>
</evidence>
<keyword evidence="2" id="KW-1003">Cell membrane</keyword>
<dbReference type="PANTHER" id="PTHR43646:SF2">
    <property type="entry name" value="GLYCOSYLTRANSFERASE 2-LIKE DOMAIN-CONTAINING PROTEIN"/>
    <property type="match status" value="1"/>
</dbReference>
<dbReference type="Gene3D" id="3.90.550.10">
    <property type="entry name" value="Spore Coat Polysaccharide Biosynthesis Protein SpsA, Chain A"/>
    <property type="match status" value="1"/>
</dbReference>
<keyword evidence="4 7" id="KW-0808">Transferase</keyword>
<comment type="subcellular location">
    <subcellularLocation>
        <location evidence="1">Cell membrane</location>
    </subcellularLocation>
</comment>
<dbReference type="GO" id="GO:0016757">
    <property type="term" value="F:glycosyltransferase activity"/>
    <property type="evidence" value="ECO:0007669"/>
    <property type="project" value="UniProtKB-KW"/>
</dbReference>
<name>A0A0A0BCK6_9GAMM</name>
<keyword evidence="5" id="KW-0472">Membrane</keyword>
<evidence type="ECO:0000256" key="3">
    <source>
        <dbReference type="ARBA" id="ARBA00022676"/>
    </source>
</evidence>
<dbReference type="InterPro" id="IPR026461">
    <property type="entry name" value="Trfase_2_rSAM/seldom_assoc"/>
</dbReference>
<dbReference type="EMBL" id="JRQD01000005">
    <property type="protein sequence ID" value="KGM06288.1"/>
    <property type="molecule type" value="Genomic_DNA"/>
</dbReference>
<protein>
    <submittedName>
        <fullName evidence="7">Glycosyl transferase, family 2</fullName>
    </submittedName>
</protein>
<keyword evidence="3" id="KW-0328">Glycosyltransferase</keyword>
<accession>A0A0A0BCK6</accession>
<dbReference type="PANTHER" id="PTHR43646">
    <property type="entry name" value="GLYCOSYLTRANSFERASE"/>
    <property type="match status" value="1"/>
</dbReference>
<comment type="caution">
    <text evidence="7">The sequence shown here is derived from an EMBL/GenBank/DDBJ whole genome shotgun (WGS) entry which is preliminary data.</text>
</comment>
<proteinExistence type="predicted"/>
<evidence type="ECO:0000256" key="2">
    <source>
        <dbReference type="ARBA" id="ARBA00022475"/>
    </source>
</evidence>
<evidence type="ECO:0000313" key="8">
    <source>
        <dbReference type="Proteomes" id="UP000029999"/>
    </source>
</evidence>
<dbReference type="Proteomes" id="UP000029999">
    <property type="component" value="Unassembled WGS sequence"/>
</dbReference>
<dbReference type="RefSeq" id="WP_036315077.1">
    <property type="nucleotide sequence ID" value="NZ_JRQD01000005.1"/>
</dbReference>
<dbReference type="AlphaFoldDB" id="A0A0A0BCK6"/>
<evidence type="ECO:0000256" key="5">
    <source>
        <dbReference type="ARBA" id="ARBA00023136"/>
    </source>
</evidence>
<dbReference type="STRING" id="392484.LP43_2162"/>
<evidence type="ECO:0000256" key="4">
    <source>
        <dbReference type="ARBA" id="ARBA00022679"/>
    </source>
</evidence>
<dbReference type="Pfam" id="PF00535">
    <property type="entry name" value="Glycos_transf_2"/>
    <property type="match status" value="1"/>
</dbReference>
<evidence type="ECO:0000259" key="6">
    <source>
        <dbReference type="Pfam" id="PF00535"/>
    </source>
</evidence>
<dbReference type="CDD" id="cd02522">
    <property type="entry name" value="GT_2_like_a"/>
    <property type="match status" value="1"/>
</dbReference>
<dbReference type="InterPro" id="IPR029044">
    <property type="entry name" value="Nucleotide-diphossugar_trans"/>
</dbReference>
<reference evidence="7 8" key="1">
    <citation type="submission" date="2014-09" db="EMBL/GenBank/DDBJ databases">
        <authorList>
            <person name="Grob C."/>
            <person name="Taubert M."/>
            <person name="Howat A.M."/>
            <person name="Burns O.J."/>
            <person name="Dixon J.L."/>
            <person name="Chen Y."/>
            <person name="Murrell J.C."/>
        </authorList>
    </citation>
    <scope>NUCLEOTIDE SEQUENCE [LARGE SCALE GENOMIC DNA]</scope>
    <source>
        <strain evidence="7">L4</strain>
    </source>
</reference>
<organism evidence="7 8">
    <name type="scientific">Methylophaga thiooxydans</name>
    <dbReference type="NCBI Taxonomy" id="392484"/>
    <lineage>
        <taxon>Bacteria</taxon>
        <taxon>Pseudomonadati</taxon>
        <taxon>Pseudomonadota</taxon>
        <taxon>Gammaproteobacteria</taxon>
        <taxon>Thiotrichales</taxon>
        <taxon>Piscirickettsiaceae</taxon>
        <taxon>Methylophaga</taxon>
    </lineage>
</organism>